<evidence type="ECO:0000256" key="9">
    <source>
        <dbReference type="ARBA" id="ARBA00022617"/>
    </source>
</evidence>
<evidence type="ECO:0000256" key="7">
    <source>
        <dbReference type="ARBA" id="ARBA00022448"/>
    </source>
</evidence>
<comment type="subunit">
    <text evidence="5">Part of an enzyme complex containing four subunits: a flavoprotein, an iron-sulfur protein, plus two membrane-anchoring proteins, SdhC and SdhD.</text>
</comment>
<protein>
    <recommendedName>
        <fullName evidence="6">Succinate dehydrogenase hydrophobic membrane anchor subunit</fullName>
    </recommendedName>
</protein>
<evidence type="ECO:0000313" key="17">
    <source>
        <dbReference type="EMBL" id="MFD2647770.1"/>
    </source>
</evidence>
<dbReference type="InterPro" id="IPR000701">
    <property type="entry name" value="SuccDH_FuR_B_TM-su"/>
</dbReference>
<evidence type="ECO:0000256" key="3">
    <source>
        <dbReference type="ARBA" id="ARBA00004141"/>
    </source>
</evidence>
<evidence type="ECO:0000313" key="18">
    <source>
        <dbReference type="Proteomes" id="UP001597521"/>
    </source>
</evidence>
<gene>
    <name evidence="17" type="primary">sdhD</name>
    <name evidence="17" type="ORF">ACFSX5_08210</name>
</gene>
<dbReference type="NCBIfam" id="TIGR02968">
    <property type="entry name" value="succ_dehyd_anc"/>
    <property type="match status" value="1"/>
</dbReference>
<dbReference type="InterPro" id="IPR014312">
    <property type="entry name" value="Succ_DH_anchor"/>
</dbReference>
<comment type="caution">
    <text evidence="17">The sequence shown here is derived from an EMBL/GenBank/DDBJ whole genome shotgun (WGS) entry which is preliminary data.</text>
</comment>
<dbReference type="InterPro" id="IPR034804">
    <property type="entry name" value="SQR/QFR_C/D"/>
</dbReference>
<keyword evidence="7" id="KW-0813">Transport</keyword>
<organism evidence="17 18">
    <name type="scientific">Devosia albogilva</name>
    <dbReference type="NCBI Taxonomy" id="429726"/>
    <lineage>
        <taxon>Bacteria</taxon>
        <taxon>Pseudomonadati</taxon>
        <taxon>Pseudomonadota</taxon>
        <taxon>Alphaproteobacteria</taxon>
        <taxon>Hyphomicrobiales</taxon>
        <taxon>Devosiaceae</taxon>
        <taxon>Devosia</taxon>
    </lineage>
</organism>
<dbReference type="Proteomes" id="UP001597521">
    <property type="component" value="Unassembled WGS sequence"/>
</dbReference>
<evidence type="ECO:0000256" key="14">
    <source>
        <dbReference type="ARBA" id="ARBA00023004"/>
    </source>
</evidence>
<evidence type="ECO:0000256" key="2">
    <source>
        <dbReference type="ARBA" id="ARBA00004050"/>
    </source>
</evidence>
<keyword evidence="13 16" id="KW-1133">Transmembrane helix</keyword>
<keyword evidence="10 16" id="KW-0812">Transmembrane</keyword>
<evidence type="ECO:0000256" key="5">
    <source>
        <dbReference type="ARBA" id="ARBA00011558"/>
    </source>
</evidence>
<keyword evidence="11" id="KW-0479">Metal-binding</keyword>
<evidence type="ECO:0000256" key="4">
    <source>
        <dbReference type="ARBA" id="ARBA00005163"/>
    </source>
</evidence>
<keyword evidence="9" id="KW-0349">Heme</keyword>
<dbReference type="EMBL" id="JBHUNP010000001">
    <property type="protein sequence ID" value="MFD2647770.1"/>
    <property type="molecule type" value="Genomic_DNA"/>
</dbReference>
<dbReference type="RefSeq" id="WP_386832787.1">
    <property type="nucleotide sequence ID" value="NZ_JBHUNP010000001.1"/>
</dbReference>
<comment type="subcellular location">
    <subcellularLocation>
        <location evidence="3">Membrane</location>
        <topology evidence="3">Multi-pass membrane protein</topology>
    </subcellularLocation>
</comment>
<accession>A0ABW5QJ37</accession>
<evidence type="ECO:0000256" key="13">
    <source>
        <dbReference type="ARBA" id="ARBA00022989"/>
    </source>
</evidence>
<comment type="pathway">
    <text evidence="4">Carbohydrate metabolism; tricarboxylic acid cycle.</text>
</comment>
<keyword evidence="12" id="KW-0249">Electron transport</keyword>
<keyword evidence="18" id="KW-1185">Reference proteome</keyword>
<dbReference type="SUPFAM" id="SSF81343">
    <property type="entry name" value="Fumarate reductase respiratory complex transmembrane subunits"/>
    <property type="match status" value="1"/>
</dbReference>
<dbReference type="Pfam" id="PF01127">
    <property type="entry name" value="Sdh_cyt"/>
    <property type="match status" value="1"/>
</dbReference>
<feature type="transmembrane region" description="Helical" evidence="16">
    <location>
        <begin position="65"/>
        <end position="84"/>
    </location>
</feature>
<evidence type="ECO:0000256" key="15">
    <source>
        <dbReference type="ARBA" id="ARBA00023136"/>
    </source>
</evidence>
<evidence type="ECO:0000256" key="1">
    <source>
        <dbReference type="ARBA" id="ARBA00001971"/>
    </source>
</evidence>
<evidence type="ECO:0000256" key="12">
    <source>
        <dbReference type="ARBA" id="ARBA00022982"/>
    </source>
</evidence>
<evidence type="ECO:0000256" key="8">
    <source>
        <dbReference type="ARBA" id="ARBA00022532"/>
    </source>
</evidence>
<keyword evidence="8" id="KW-0816">Tricarboxylic acid cycle</keyword>
<proteinExistence type="predicted"/>
<reference evidence="18" key="1">
    <citation type="journal article" date="2019" name="Int. J. Syst. Evol. Microbiol.">
        <title>The Global Catalogue of Microorganisms (GCM) 10K type strain sequencing project: providing services to taxonomists for standard genome sequencing and annotation.</title>
        <authorList>
            <consortium name="The Broad Institute Genomics Platform"/>
            <consortium name="The Broad Institute Genome Sequencing Center for Infectious Disease"/>
            <person name="Wu L."/>
            <person name="Ma J."/>
        </authorList>
    </citation>
    <scope>NUCLEOTIDE SEQUENCE [LARGE SCALE GENOMIC DNA]</scope>
    <source>
        <strain evidence="18">CCM 7427</strain>
    </source>
</reference>
<sequence>MREQVVTSSVVANPKSRYGNARSATRHFIVQRLTGFSNILFLGFLLFVAVRLAGQDRTDMVALLGQWYVGLPFALLIAIVCVHMRIGMREVVEDYVHEPRTHRLALSLNTFVVLLIGVVAVGSLVKLVFWG</sequence>
<keyword evidence="14" id="KW-0408">Iron</keyword>
<feature type="transmembrane region" description="Helical" evidence="16">
    <location>
        <begin position="33"/>
        <end position="53"/>
    </location>
</feature>
<evidence type="ECO:0000256" key="6">
    <source>
        <dbReference type="ARBA" id="ARBA00019425"/>
    </source>
</evidence>
<keyword evidence="15 16" id="KW-0472">Membrane</keyword>
<name>A0ABW5QJ37_9HYPH</name>
<evidence type="ECO:0000256" key="11">
    <source>
        <dbReference type="ARBA" id="ARBA00022723"/>
    </source>
</evidence>
<dbReference type="Gene3D" id="1.20.1300.10">
    <property type="entry name" value="Fumarate reductase/succinate dehydrogenase, transmembrane subunit"/>
    <property type="match status" value="1"/>
</dbReference>
<comment type="cofactor">
    <cofactor evidence="1">
        <name>heme</name>
        <dbReference type="ChEBI" id="CHEBI:30413"/>
    </cofactor>
</comment>
<feature type="transmembrane region" description="Helical" evidence="16">
    <location>
        <begin position="104"/>
        <end position="129"/>
    </location>
</feature>
<evidence type="ECO:0000256" key="16">
    <source>
        <dbReference type="SAM" id="Phobius"/>
    </source>
</evidence>
<evidence type="ECO:0000256" key="10">
    <source>
        <dbReference type="ARBA" id="ARBA00022692"/>
    </source>
</evidence>
<comment type="function">
    <text evidence="2">Membrane-anchoring subunit of succinate dehydrogenase (SDH).</text>
</comment>